<dbReference type="RefSeq" id="WP_060846998.1">
    <property type="nucleotide sequence ID" value="NZ_AP014704.1"/>
</dbReference>
<feature type="domain" description="DUF2169" evidence="1">
    <location>
        <begin position="21"/>
        <end position="320"/>
    </location>
</feature>
<dbReference type="EMBL" id="AP014704">
    <property type="protein sequence ID" value="BAQ45713.1"/>
    <property type="molecule type" value="Genomic_DNA"/>
</dbReference>
<dbReference type="KEGG" id="maqu:Maq22A_c12340"/>
<dbReference type="AlphaFoldDB" id="A0A0C6FB88"/>
<reference evidence="2 3" key="1">
    <citation type="journal article" date="2015" name="Genome Announc.">
        <title>Complete Genome Sequence of Methylobacterium aquaticum Strain 22A, Isolated from Racomitrium japonicum Moss.</title>
        <authorList>
            <person name="Tani A."/>
            <person name="Ogura Y."/>
            <person name="Hayashi T."/>
            <person name="Kimbara K."/>
        </authorList>
    </citation>
    <scope>NUCLEOTIDE SEQUENCE [LARGE SCALE GENOMIC DNA]</scope>
    <source>
        <strain evidence="2 3">MA-22A</strain>
    </source>
</reference>
<dbReference type="Proteomes" id="UP000061432">
    <property type="component" value="Chromosome"/>
</dbReference>
<proteinExistence type="predicted"/>
<dbReference type="OrthoDB" id="237820at2"/>
<gene>
    <name evidence="2" type="ORF">Maq22A_c12340</name>
</gene>
<dbReference type="InterPro" id="IPR018683">
    <property type="entry name" value="DUF2169"/>
</dbReference>
<dbReference type="Pfam" id="PF09937">
    <property type="entry name" value="DUF2169"/>
    <property type="match status" value="1"/>
</dbReference>
<dbReference type="STRING" id="270351.Maq22A_c12340"/>
<reference evidence="3" key="2">
    <citation type="submission" date="2015-01" db="EMBL/GenBank/DDBJ databases">
        <title>Complete genome sequence of Methylobacterium aquaticum strain 22A.</title>
        <authorList>
            <person name="Tani A."/>
            <person name="Ogura Y."/>
            <person name="Hayashi T."/>
        </authorList>
    </citation>
    <scope>NUCLEOTIDE SEQUENCE [LARGE SCALE GENOMIC DNA]</scope>
    <source>
        <strain evidence="3">MA-22A</strain>
    </source>
</reference>
<organism evidence="2 3">
    <name type="scientific">Methylobacterium aquaticum</name>
    <dbReference type="NCBI Taxonomy" id="270351"/>
    <lineage>
        <taxon>Bacteria</taxon>
        <taxon>Pseudomonadati</taxon>
        <taxon>Pseudomonadota</taxon>
        <taxon>Alphaproteobacteria</taxon>
        <taxon>Hyphomicrobiales</taxon>
        <taxon>Methylobacteriaceae</taxon>
        <taxon>Methylobacterium</taxon>
    </lineage>
</organism>
<protein>
    <submittedName>
        <fullName evidence="2">Uncharacterized protein conserved in bacteria</fullName>
    </submittedName>
</protein>
<evidence type="ECO:0000313" key="2">
    <source>
        <dbReference type="EMBL" id="BAQ45713.1"/>
    </source>
</evidence>
<sequence>MWAVDNRTPFAAQGSFLRDRHGVEHWVVAVRACFSLRADGLLDVAPEPPPVRLVGEYVDGQAREMKAAADIAPFRPAADILVRGTACAPGEAVRRTCAVRVRVGAIEKRARVTGRRVLQRTGGRRGRLTLDGPEDFAGVRLVWRAALGGVDPFAEPGSPAAAPHPHNPVGRGWTARWSDLPEGAELALPLIEDPARPVVPGRPLPPPHGFGPLQPAWRPRLDHAGTYDEAWMATRAPLPPEDFSEAFHQTAPADQIYPGVLRGGEPVEVEGLHPDGPYAFRLPQVLLEARTRIGTARTQERLRLVAAILDGSARSVELIFNAAVACNGRDHAVEGSTVTVRQMAGVAR</sequence>
<name>A0A0C6FB88_9HYPH</name>
<evidence type="ECO:0000259" key="1">
    <source>
        <dbReference type="Pfam" id="PF09937"/>
    </source>
</evidence>
<evidence type="ECO:0000313" key="3">
    <source>
        <dbReference type="Proteomes" id="UP000061432"/>
    </source>
</evidence>
<accession>A0A0C6FB88</accession>